<dbReference type="Proteomes" id="UP000799779">
    <property type="component" value="Unassembled WGS sequence"/>
</dbReference>
<dbReference type="AlphaFoldDB" id="A0A6A5VXR1"/>
<evidence type="ECO:0000313" key="3">
    <source>
        <dbReference type="EMBL" id="KAF1993449.1"/>
    </source>
</evidence>
<evidence type="ECO:0000313" key="4">
    <source>
        <dbReference type="Proteomes" id="UP000799779"/>
    </source>
</evidence>
<name>A0A6A5VXR1_9PLEO</name>
<protein>
    <submittedName>
        <fullName evidence="3">Uncharacterized protein</fullName>
    </submittedName>
</protein>
<evidence type="ECO:0000256" key="1">
    <source>
        <dbReference type="SAM" id="MobiDB-lite"/>
    </source>
</evidence>
<gene>
    <name evidence="3" type="ORF">P154DRAFT_540402</name>
</gene>
<feature type="region of interest" description="Disordered" evidence="1">
    <location>
        <begin position="1"/>
        <end position="34"/>
    </location>
</feature>
<dbReference type="EMBL" id="ML977703">
    <property type="protein sequence ID" value="KAF1993449.1"/>
    <property type="molecule type" value="Genomic_DNA"/>
</dbReference>
<feature type="transmembrane region" description="Helical" evidence="2">
    <location>
        <begin position="112"/>
        <end position="130"/>
    </location>
</feature>
<keyword evidence="2" id="KW-0812">Transmembrane</keyword>
<keyword evidence="2" id="KW-0472">Membrane</keyword>
<organism evidence="3 4">
    <name type="scientific">Amniculicola lignicola CBS 123094</name>
    <dbReference type="NCBI Taxonomy" id="1392246"/>
    <lineage>
        <taxon>Eukaryota</taxon>
        <taxon>Fungi</taxon>
        <taxon>Dikarya</taxon>
        <taxon>Ascomycota</taxon>
        <taxon>Pezizomycotina</taxon>
        <taxon>Dothideomycetes</taxon>
        <taxon>Pleosporomycetidae</taxon>
        <taxon>Pleosporales</taxon>
        <taxon>Amniculicolaceae</taxon>
        <taxon>Amniculicola</taxon>
    </lineage>
</organism>
<evidence type="ECO:0000256" key="2">
    <source>
        <dbReference type="SAM" id="Phobius"/>
    </source>
</evidence>
<accession>A0A6A5VXR1</accession>
<reference evidence="3" key="1">
    <citation type="journal article" date="2020" name="Stud. Mycol.">
        <title>101 Dothideomycetes genomes: a test case for predicting lifestyles and emergence of pathogens.</title>
        <authorList>
            <person name="Haridas S."/>
            <person name="Albert R."/>
            <person name="Binder M."/>
            <person name="Bloem J."/>
            <person name="Labutti K."/>
            <person name="Salamov A."/>
            <person name="Andreopoulos B."/>
            <person name="Baker S."/>
            <person name="Barry K."/>
            <person name="Bills G."/>
            <person name="Bluhm B."/>
            <person name="Cannon C."/>
            <person name="Castanera R."/>
            <person name="Culley D."/>
            <person name="Daum C."/>
            <person name="Ezra D."/>
            <person name="Gonzalez J."/>
            <person name="Henrissat B."/>
            <person name="Kuo A."/>
            <person name="Liang C."/>
            <person name="Lipzen A."/>
            <person name="Lutzoni F."/>
            <person name="Magnuson J."/>
            <person name="Mondo S."/>
            <person name="Nolan M."/>
            <person name="Ohm R."/>
            <person name="Pangilinan J."/>
            <person name="Park H.-J."/>
            <person name="Ramirez L."/>
            <person name="Alfaro M."/>
            <person name="Sun H."/>
            <person name="Tritt A."/>
            <person name="Yoshinaga Y."/>
            <person name="Zwiers L.-H."/>
            <person name="Turgeon B."/>
            <person name="Goodwin S."/>
            <person name="Spatafora J."/>
            <person name="Crous P."/>
            <person name="Grigoriev I."/>
        </authorList>
    </citation>
    <scope>NUCLEOTIDE SEQUENCE</scope>
    <source>
        <strain evidence="3">CBS 123094</strain>
    </source>
</reference>
<keyword evidence="4" id="KW-1185">Reference proteome</keyword>
<feature type="transmembrane region" description="Helical" evidence="2">
    <location>
        <begin position="145"/>
        <end position="165"/>
    </location>
</feature>
<proteinExistence type="predicted"/>
<keyword evidence="2" id="KW-1133">Transmembrane helix</keyword>
<sequence>MSSIREPSRGPAFLAFSGTPERESPEARRKRQDRMYPASSLPAMGLGLGVSLSNVPQGGNLYPISNEGCDTSSNVFAHHERVFDSTTAPKLKESEHDRHDMKRKKLGKNAKPFCLAILCAFAIGILFGLWSHEANYNGIAGVFEGLTRVISAFTYLTGVVVGHFVKSYKDGYGFGVQHT</sequence>